<sequence length="62" mass="6719">MRARPVFVSITDAANILGVSARTVKRYVADGHLDAGELPHGQVRLARAQVIGLVRTTPRNPE</sequence>
<dbReference type="RefSeq" id="YP_010761491.1">
    <property type="nucleotide sequence ID" value="NC_073596.1"/>
</dbReference>
<name>A0A3G2KEZ9_9CAUD</name>
<dbReference type="Proteomes" id="UP000268506">
    <property type="component" value="Segment"/>
</dbReference>
<dbReference type="SUPFAM" id="SSF46955">
    <property type="entry name" value="Putative DNA-binding domain"/>
    <property type="match status" value="1"/>
</dbReference>
<accession>A0A3G2KEZ9</accession>
<dbReference type="InterPro" id="IPR009061">
    <property type="entry name" value="DNA-bd_dom_put_sf"/>
</dbReference>
<organism evidence="2 3">
    <name type="scientific">Arthrobacter phage Corgi</name>
    <dbReference type="NCBI Taxonomy" id="2419952"/>
    <lineage>
        <taxon>Viruses</taxon>
        <taxon>Duplodnaviria</taxon>
        <taxon>Heunggongvirae</taxon>
        <taxon>Uroviricota</taxon>
        <taxon>Caudoviricetes</taxon>
        <taxon>Feeclasvirinae</taxon>
        <taxon>Corgivirus</taxon>
        <taxon>Corgivirus corgi</taxon>
    </lineage>
</organism>
<dbReference type="Pfam" id="PF12728">
    <property type="entry name" value="HTH_17"/>
    <property type="match status" value="1"/>
</dbReference>
<protein>
    <submittedName>
        <fullName evidence="2">DNA binding protein</fullName>
    </submittedName>
</protein>
<gene>
    <name evidence="2" type="primary">20</name>
    <name evidence="2" type="ORF">PBI_CORGI_20</name>
</gene>
<proteinExistence type="predicted"/>
<dbReference type="InterPro" id="IPR041657">
    <property type="entry name" value="HTH_17"/>
</dbReference>
<feature type="domain" description="Helix-turn-helix" evidence="1">
    <location>
        <begin position="8"/>
        <end position="50"/>
    </location>
</feature>
<keyword evidence="3" id="KW-1185">Reference proteome</keyword>
<evidence type="ECO:0000259" key="1">
    <source>
        <dbReference type="Pfam" id="PF12728"/>
    </source>
</evidence>
<dbReference type="GeneID" id="80090735"/>
<reference evidence="2 3" key="1">
    <citation type="submission" date="2018-09" db="EMBL/GenBank/DDBJ databases">
        <authorList>
            <person name="Rimple P.A."/>
            <person name="Stoner T.H."/>
            <person name="Garlena R.A."/>
            <person name="Russell D.A."/>
            <person name="Pope W.H."/>
            <person name="Jacobs-Sera D."/>
            <person name="Hatfull G.F."/>
        </authorList>
    </citation>
    <scope>NUCLEOTIDE SEQUENCE [LARGE SCALE GENOMIC DNA]</scope>
</reference>
<dbReference type="EMBL" id="MH834607">
    <property type="protein sequence ID" value="AYN57568.1"/>
    <property type="molecule type" value="Genomic_DNA"/>
</dbReference>
<evidence type="ECO:0000313" key="2">
    <source>
        <dbReference type="EMBL" id="AYN57568.1"/>
    </source>
</evidence>
<dbReference type="KEGG" id="vg:80090735"/>
<dbReference type="Gene3D" id="1.10.1660.10">
    <property type="match status" value="1"/>
</dbReference>
<evidence type="ECO:0000313" key="3">
    <source>
        <dbReference type="Proteomes" id="UP000268506"/>
    </source>
</evidence>